<evidence type="ECO:0000313" key="2">
    <source>
        <dbReference type="EMBL" id="CAF2211149.1"/>
    </source>
</evidence>
<evidence type="ECO:0000313" key="4">
    <source>
        <dbReference type="EMBL" id="CDY67536.1"/>
    </source>
</evidence>
<reference evidence="4" key="2">
    <citation type="submission" date="2014-06" db="EMBL/GenBank/DDBJ databases">
        <authorList>
            <person name="Genoscope - CEA"/>
        </authorList>
    </citation>
    <scope>NUCLEOTIDE SEQUENCE</scope>
</reference>
<evidence type="ECO:0000256" key="1">
    <source>
        <dbReference type="SAM" id="SignalP"/>
    </source>
</evidence>
<dbReference type="STRING" id="3708.A0A078JP91"/>
<feature type="signal peptide" evidence="1">
    <location>
        <begin position="1"/>
        <end position="18"/>
    </location>
</feature>
<keyword evidence="5" id="KW-1185">Reference proteome</keyword>
<name>A0A078JP91_BRANA</name>
<reference evidence="2" key="3">
    <citation type="submission" date="2021-01" db="EMBL/GenBank/DDBJ databases">
        <authorList>
            <consortium name="Genoscope - CEA"/>
            <person name="William W."/>
        </authorList>
    </citation>
    <scope>NUCLEOTIDE SEQUENCE</scope>
</reference>
<dbReference type="Gramene" id="CDY67536">
    <property type="protein sequence ID" value="CDY67536"/>
    <property type="gene ID" value="GSBRNA2T00064382001"/>
</dbReference>
<dbReference type="EMBL" id="LK033722">
    <property type="protein sequence ID" value="CDY59056.1"/>
    <property type="molecule type" value="Genomic_DNA"/>
</dbReference>
<proteinExistence type="predicted"/>
<feature type="chain" id="PRO_5011027166" evidence="1">
    <location>
        <begin position="19"/>
        <end position="70"/>
    </location>
</feature>
<evidence type="ECO:0000313" key="3">
    <source>
        <dbReference type="EMBL" id="CDY59056.1"/>
    </source>
</evidence>
<dbReference type="EMBL" id="HG994362">
    <property type="protein sequence ID" value="CAF2211149.1"/>
    <property type="molecule type" value="Genomic_DNA"/>
</dbReference>
<dbReference type="SMR" id="A0A078JP91"/>
<accession>A0A078JP91</accession>
<dbReference type="Gramene" id="CDY59056">
    <property type="protein sequence ID" value="CDY59056"/>
    <property type="gene ID" value="GSBRNA2T00025491001"/>
</dbReference>
<keyword evidence="1" id="KW-0732">Signal</keyword>
<evidence type="ECO:0000313" key="5">
    <source>
        <dbReference type="Proteomes" id="UP000028999"/>
    </source>
</evidence>
<dbReference type="Gene3D" id="3.60.21.50">
    <property type="match status" value="1"/>
</dbReference>
<dbReference type="Proteomes" id="UP000028999">
    <property type="component" value="Unassembled WGS sequence"/>
</dbReference>
<dbReference type="PaxDb" id="3708-A0A078JP91"/>
<protein>
    <submittedName>
        <fullName evidence="2">(rape) hypothetical protein</fullName>
    </submittedName>
    <submittedName>
        <fullName evidence="3">BnaA08g29310D protein</fullName>
    </submittedName>
    <submittedName>
        <fullName evidence="4">BnaUnng02250D protein</fullName>
    </submittedName>
</protein>
<dbReference type="AlphaFoldDB" id="A0A078JP91"/>
<organism evidence="4">
    <name type="scientific">Brassica napus</name>
    <name type="common">Rape</name>
    <dbReference type="NCBI Taxonomy" id="3708"/>
    <lineage>
        <taxon>Eukaryota</taxon>
        <taxon>Viridiplantae</taxon>
        <taxon>Streptophyta</taxon>
        <taxon>Embryophyta</taxon>
        <taxon>Tracheophyta</taxon>
        <taxon>Spermatophyta</taxon>
        <taxon>Magnoliopsida</taxon>
        <taxon>eudicotyledons</taxon>
        <taxon>Gunneridae</taxon>
        <taxon>Pentapetalae</taxon>
        <taxon>rosids</taxon>
        <taxon>malvids</taxon>
        <taxon>Brassicales</taxon>
        <taxon>Brassicaceae</taxon>
        <taxon>Brassiceae</taxon>
        <taxon>Brassica</taxon>
    </lineage>
</organism>
<dbReference type="Proteomes" id="UP001295469">
    <property type="component" value="Chromosome A08"/>
</dbReference>
<dbReference type="EMBL" id="LK036219">
    <property type="protein sequence ID" value="CDY67536.1"/>
    <property type="molecule type" value="Genomic_DNA"/>
</dbReference>
<gene>
    <name evidence="4" type="primary">BnaUnng02250D</name>
    <name evidence="3" type="synonym">BnaA08g29310D</name>
    <name evidence="2" type="ORF">DARMORV10_A08P00440.1</name>
    <name evidence="3" type="ORF">GSBRNA2T00025491001</name>
    <name evidence="4" type="ORF">GSBRNA2T00064382001</name>
</gene>
<sequence>MTHHHICFLLTSLPLILCYFSPHVSDDEELGLATQIVHVNTNYLDKYSEDESKLDFVERTLRWRHLAPTA</sequence>
<reference evidence="4 5" key="1">
    <citation type="journal article" date="2014" name="Science">
        <title>Plant genetics. Early allopolyploid evolution in the post-Neolithic Brassica napus oilseed genome.</title>
        <authorList>
            <person name="Chalhoub B."/>
            <person name="Denoeud F."/>
            <person name="Liu S."/>
            <person name="Parkin I.A."/>
            <person name="Tang H."/>
            <person name="Wang X."/>
            <person name="Chiquet J."/>
            <person name="Belcram H."/>
            <person name="Tong C."/>
            <person name="Samans B."/>
            <person name="Correa M."/>
            <person name="Da Silva C."/>
            <person name="Just J."/>
            <person name="Falentin C."/>
            <person name="Koh C.S."/>
            <person name="Le Clainche I."/>
            <person name="Bernard M."/>
            <person name="Bento P."/>
            <person name="Noel B."/>
            <person name="Labadie K."/>
            <person name="Alberti A."/>
            <person name="Charles M."/>
            <person name="Arnaud D."/>
            <person name="Guo H."/>
            <person name="Daviaud C."/>
            <person name="Alamery S."/>
            <person name="Jabbari K."/>
            <person name="Zhao M."/>
            <person name="Edger P.P."/>
            <person name="Chelaifa H."/>
            <person name="Tack D."/>
            <person name="Lassalle G."/>
            <person name="Mestiri I."/>
            <person name="Schnel N."/>
            <person name="Le Paslier M.C."/>
            <person name="Fan G."/>
            <person name="Renault V."/>
            <person name="Bayer P.E."/>
            <person name="Golicz A.A."/>
            <person name="Manoli S."/>
            <person name="Lee T.H."/>
            <person name="Thi V.H."/>
            <person name="Chalabi S."/>
            <person name="Hu Q."/>
            <person name="Fan C."/>
            <person name="Tollenaere R."/>
            <person name="Lu Y."/>
            <person name="Battail C."/>
            <person name="Shen J."/>
            <person name="Sidebottom C.H."/>
            <person name="Wang X."/>
            <person name="Canaguier A."/>
            <person name="Chauveau A."/>
            <person name="Berard A."/>
            <person name="Deniot G."/>
            <person name="Guan M."/>
            <person name="Liu Z."/>
            <person name="Sun F."/>
            <person name="Lim Y.P."/>
            <person name="Lyons E."/>
            <person name="Town C.D."/>
            <person name="Bancroft I."/>
            <person name="Wang X."/>
            <person name="Meng J."/>
            <person name="Ma J."/>
            <person name="Pires J.C."/>
            <person name="King G.J."/>
            <person name="Brunel D."/>
            <person name="Delourme R."/>
            <person name="Renard M."/>
            <person name="Aury J.M."/>
            <person name="Adams K.L."/>
            <person name="Batley J."/>
            <person name="Snowdon R.J."/>
            <person name="Tost J."/>
            <person name="Edwards D."/>
            <person name="Zhou Y."/>
            <person name="Hua W."/>
            <person name="Sharpe A.G."/>
            <person name="Paterson A.H."/>
            <person name="Guan C."/>
            <person name="Wincker P."/>
        </authorList>
    </citation>
    <scope>NUCLEOTIDE SEQUENCE [LARGE SCALE GENOMIC DNA]</scope>
    <source>
        <strain evidence="5">cv. Darmor-bzh</strain>
    </source>
</reference>